<dbReference type="PANTHER" id="PTHR34477">
    <property type="entry name" value="UPF0213 PROTEIN YHBQ"/>
    <property type="match status" value="1"/>
</dbReference>
<dbReference type="Gene3D" id="3.40.1440.10">
    <property type="entry name" value="GIY-YIG endonuclease"/>
    <property type="match status" value="1"/>
</dbReference>
<evidence type="ECO:0000259" key="3">
    <source>
        <dbReference type="PROSITE" id="PS50164"/>
    </source>
</evidence>
<evidence type="ECO:0000256" key="2">
    <source>
        <dbReference type="SAM" id="MobiDB-lite"/>
    </source>
</evidence>
<dbReference type="PROSITE" id="PS50164">
    <property type="entry name" value="GIY_YIG"/>
    <property type="match status" value="1"/>
</dbReference>
<feature type="domain" description="GIY-YIG" evidence="3">
    <location>
        <begin position="1"/>
        <end position="76"/>
    </location>
</feature>
<accession>A0A1F4XFY3</accession>
<organism evidence="4 5">
    <name type="scientific">Candidatus Adlerbacteria bacterium RIFCSPLOWO2_01_FULL_51_16</name>
    <dbReference type="NCBI Taxonomy" id="1797243"/>
    <lineage>
        <taxon>Bacteria</taxon>
        <taxon>Candidatus Adleribacteriota</taxon>
    </lineage>
</organism>
<proteinExistence type="inferred from homology"/>
<dbReference type="PANTHER" id="PTHR34477:SF1">
    <property type="entry name" value="UPF0213 PROTEIN YHBQ"/>
    <property type="match status" value="1"/>
</dbReference>
<evidence type="ECO:0000313" key="5">
    <source>
        <dbReference type="Proteomes" id="UP000176185"/>
    </source>
</evidence>
<dbReference type="CDD" id="cd10449">
    <property type="entry name" value="GIY-YIG_SLX1_like"/>
    <property type="match status" value="1"/>
</dbReference>
<dbReference type="Proteomes" id="UP000176185">
    <property type="component" value="Unassembled WGS sequence"/>
</dbReference>
<comment type="caution">
    <text evidence="4">The sequence shown here is derived from an EMBL/GenBank/DDBJ whole genome shotgun (WGS) entry which is preliminary data.</text>
</comment>
<name>A0A1F4XFY3_9BACT</name>
<dbReference type="InterPro" id="IPR000305">
    <property type="entry name" value="GIY-YIG_endonuc"/>
</dbReference>
<dbReference type="Pfam" id="PF01541">
    <property type="entry name" value="GIY-YIG"/>
    <property type="match status" value="1"/>
</dbReference>
<sequence>MYYTYILESKKSGNYYIGSTSDLIRRLAEHNSGKVKSTKLRAPWEVFYVEQFRSQKEAILRETQIKGWKSRAMIEKLKFKKSRILDFVNPIGLETKSGPPRRKNPPQNPNLLLKPLPPSKVG</sequence>
<comment type="similarity">
    <text evidence="1">Belongs to the UPF0213 family.</text>
</comment>
<evidence type="ECO:0000313" key="4">
    <source>
        <dbReference type="EMBL" id="OGC80571.1"/>
    </source>
</evidence>
<evidence type="ECO:0000256" key="1">
    <source>
        <dbReference type="ARBA" id="ARBA00007435"/>
    </source>
</evidence>
<dbReference type="InterPro" id="IPR035901">
    <property type="entry name" value="GIY-YIG_endonuc_sf"/>
</dbReference>
<dbReference type="SUPFAM" id="SSF82771">
    <property type="entry name" value="GIY-YIG endonuclease"/>
    <property type="match status" value="1"/>
</dbReference>
<feature type="region of interest" description="Disordered" evidence="2">
    <location>
        <begin position="91"/>
        <end position="122"/>
    </location>
</feature>
<gene>
    <name evidence="4" type="ORF">A2943_03520</name>
</gene>
<dbReference type="InterPro" id="IPR050190">
    <property type="entry name" value="UPF0213_domain"/>
</dbReference>
<reference evidence="4 5" key="1">
    <citation type="journal article" date="2016" name="Nat. Commun.">
        <title>Thousands of microbial genomes shed light on interconnected biogeochemical processes in an aquifer system.</title>
        <authorList>
            <person name="Anantharaman K."/>
            <person name="Brown C.T."/>
            <person name="Hug L.A."/>
            <person name="Sharon I."/>
            <person name="Castelle C.J."/>
            <person name="Probst A.J."/>
            <person name="Thomas B.C."/>
            <person name="Singh A."/>
            <person name="Wilkins M.J."/>
            <person name="Karaoz U."/>
            <person name="Brodie E.L."/>
            <person name="Williams K.H."/>
            <person name="Hubbard S.S."/>
            <person name="Banfield J.F."/>
        </authorList>
    </citation>
    <scope>NUCLEOTIDE SEQUENCE [LARGE SCALE GENOMIC DNA]</scope>
</reference>
<protein>
    <recommendedName>
        <fullName evidence="3">GIY-YIG domain-containing protein</fullName>
    </recommendedName>
</protein>
<dbReference type="AlphaFoldDB" id="A0A1F4XFY3"/>
<dbReference type="EMBL" id="MEWX01000017">
    <property type="protein sequence ID" value="OGC80571.1"/>
    <property type="molecule type" value="Genomic_DNA"/>
</dbReference>
<dbReference type="STRING" id="1797243.A2943_03520"/>